<dbReference type="EC" id="3.1.11.6" evidence="5"/>
<evidence type="ECO:0000256" key="1">
    <source>
        <dbReference type="ARBA" id="ARBA00022490"/>
    </source>
</evidence>
<keyword evidence="4 5" id="KW-0269">Exonuclease</keyword>
<dbReference type="GO" id="GO:0009318">
    <property type="term" value="C:exodeoxyribonuclease VII complex"/>
    <property type="evidence" value="ECO:0007669"/>
    <property type="project" value="UniProtKB-UniRule"/>
</dbReference>
<comment type="function">
    <text evidence="5">Bidirectionally degrades single-stranded DNA into large acid-insoluble oligonucleotides, which are then degraded further into small acid-soluble oligonucleotides.</text>
</comment>
<dbReference type="AlphaFoldDB" id="A0AAW9R0D2"/>
<comment type="subcellular location">
    <subcellularLocation>
        <location evidence="5 6">Cytoplasm</location>
    </subcellularLocation>
</comment>
<comment type="caution">
    <text evidence="9">The sequence shown here is derived from an EMBL/GenBank/DDBJ whole genome shotgun (WGS) entry which is preliminary data.</text>
</comment>
<feature type="domain" description="Exonuclease VII large subunit C-terminal" evidence="7">
    <location>
        <begin position="139"/>
        <end position="322"/>
    </location>
</feature>
<proteinExistence type="inferred from homology"/>
<dbReference type="GO" id="GO:0005737">
    <property type="term" value="C:cytoplasm"/>
    <property type="evidence" value="ECO:0007669"/>
    <property type="project" value="UniProtKB-SubCell"/>
</dbReference>
<comment type="similarity">
    <text evidence="5 6">Belongs to the XseA family.</text>
</comment>
<keyword evidence="1 5" id="KW-0963">Cytoplasm</keyword>
<reference evidence="9 10" key="1">
    <citation type="submission" date="2024-01" db="EMBL/GenBank/DDBJ databases">
        <title>Genomic insights into the taxonomy and metabolism of the cyanobacterium Pannus brasiliensis CCIBt3594.</title>
        <authorList>
            <person name="Machado M."/>
            <person name="Botero N.B."/>
            <person name="Andreote A.P.D."/>
            <person name="Feitosa A.M.T."/>
            <person name="Popin R."/>
            <person name="Sivonen K."/>
            <person name="Fiore M.F."/>
        </authorList>
    </citation>
    <scope>NUCLEOTIDE SEQUENCE [LARGE SCALE GENOMIC DNA]</scope>
    <source>
        <strain evidence="9 10">CCIBt3594</strain>
    </source>
</reference>
<protein>
    <recommendedName>
        <fullName evidence="5">Exodeoxyribonuclease 7 large subunit</fullName>
        <ecNumber evidence="5">3.1.11.6</ecNumber>
    </recommendedName>
    <alternativeName>
        <fullName evidence="5">Exodeoxyribonuclease VII large subunit</fullName>
        <shortName evidence="5">Exonuclease VII large subunit</shortName>
    </alternativeName>
</protein>
<dbReference type="Proteomes" id="UP001328733">
    <property type="component" value="Unassembled WGS sequence"/>
</dbReference>
<dbReference type="GO" id="GO:0008855">
    <property type="term" value="F:exodeoxyribonuclease VII activity"/>
    <property type="evidence" value="ECO:0007669"/>
    <property type="project" value="UniProtKB-UniRule"/>
</dbReference>
<dbReference type="HAMAP" id="MF_00378">
    <property type="entry name" value="Exonuc_7_L"/>
    <property type="match status" value="1"/>
</dbReference>
<evidence type="ECO:0000256" key="2">
    <source>
        <dbReference type="ARBA" id="ARBA00022722"/>
    </source>
</evidence>
<dbReference type="PANTHER" id="PTHR30008">
    <property type="entry name" value="EXODEOXYRIBONUCLEASE 7 LARGE SUBUNIT"/>
    <property type="match status" value="1"/>
</dbReference>
<evidence type="ECO:0000313" key="10">
    <source>
        <dbReference type="Proteomes" id="UP001328733"/>
    </source>
</evidence>
<dbReference type="GO" id="GO:0003676">
    <property type="term" value="F:nucleic acid binding"/>
    <property type="evidence" value="ECO:0007669"/>
    <property type="project" value="InterPro"/>
</dbReference>
<organism evidence="9 10">
    <name type="scientific">Pannus brasiliensis CCIBt3594</name>
    <dbReference type="NCBI Taxonomy" id="1427578"/>
    <lineage>
        <taxon>Bacteria</taxon>
        <taxon>Bacillati</taxon>
        <taxon>Cyanobacteriota</taxon>
        <taxon>Cyanophyceae</taxon>
        <taxon>Oscillatoriophycideae</taxon>
        <taxon>Chroococcales</taxon>
        <taxon>Microcystaceae</taxon>
        <taxon>Pannus</taxon>
    </lineage>
</organism>
<comment type="catalytic activity">
    <reaction evidence="5 6">
        <text>Exonucleolytic cleavage in either 5'- to 3'- or 3'- to 5'-direction to yield nucleoside 5'-phosphates.</text>
        <dbReference type="EC" id="3.1.11.6"/>
    </reaction>
</comment>
<evidence type="ECO:0000256" key="4">
    <source>
        <dbReference type="ARBA" id="ARBA00022839"/>
    </source>
</evidence>
<dbReference type="RefSeq" id="WP_332866502.1">
    <property type="nucleotide sequence ID" value="NZ_JBAFSM010000039.1"/>
</dbReference>
<dbReference type="Pfam" id="PF02601">
    <property type="entry name" value="Exonuc_VII_L"/>
    <property type="match status" value="2"/>
</dbReference>
<evidence type="ECO:0000256" key="3">
    <source>
        <dbReference type="ARBA" id="ARBA00022801"/>
    </source>
</evidence>
<dbReference type="CDD" id="cd04489">
    <property type="entry name" value="ExoVII_LU_OBF"/>
    <property type="match status" value="1"/>
</dbReference>
<evidence type="ECO:0000313" key="9">
    <source>
        <dbReference type="EMBL" id="MEG3439019.1"/>
    </source>
</evidence>
<sequence length="394" mass="44613">MQRSSRPIRKMTLDRLENTLSVRGLTEYIQLLLEDDRQLQRVWVTGEVSSVHEHNRGLFFTLADPEGEAAINCVVWNTQRFKLGWEPKRGEQIIALGNIKLYSKRGEYKLTVFQCLPAGEGLQELRYQQLRSRLQAEGLFDRERKRPLPSHPRTIAVVTSPTAAAWGDIKRTLHQRYPGLTVLFSPATVQGMEAPDSIVRAIDLVDRDRRAEVLILARGGGSVEDLACFNDERVVRAIVTCKIPVITGIGHQRDESLADLVADYSAHTPTAAAEIVVPSLERLIDEHEDRVTRLVETVRERIDREFDRLEFLQQKLTRFPRTSRQLLQATGRVELLKHKLNALDPNAVLQRGYAVVREEDGSIVRSSGELAIDRPLTIQLGTGRVKVKVIAIEE</sequence>
<accession>A0AAW9R0D2</accession>
<keyword evidence="2 5" id="KW-0540">Nuclease</keyword>
<dbReference type="Pfam" id="PF13742">
    <property type="entry name" value="tRNA_anti_2"/>
    <property type="match status" value="1"/>
</dbReference>
<evidence type="ECO:0000259" key="8">
    <source>
        <dbReference type="Pfam" id="PF13742"/>
    </source>
</evidence>
<keyword evidence="3 5" id="KW-0378">Hydrolase</keyword>
<gene>
    <name evidence="5 9" type="primary">xseA</name>
    <name evidence="9" type="ORF">V0288_17975</name>
</gene>
<dbReference type="InterPro" id="IPR025824">
    <property type="entry name" value="OB-fold_nuc-bd_dom"/>
</dbReference>
<name>A0AAW9R0D2_9CHRO</name>
<dbReference type="PANTHER" id="PTHR30008:SF0">
    <property type="entry name" value="EXODEOXYRIBONUCLEASE 7 LARGE SUBUNIT"/>
    <property type="match status" value="1"/>
</dbReference>
<dbReference type="GO" id="GO:0006308">
    <property type="term" value="P:DNA catabolic process"/>
    <property type="evidence" value="ECO:0007669"/>
    <property type="project" value="UniProtKB-UniRule"/>
</dbReference>
<dbReference type="InterPro" id="IPR020579">
    <property type="entry name" value="Exonuc_VII_lsu_C"/>
</dbReference>
<comment type="subunit">
    <text evidence="5">Heterooligomer composed of large and small subunits.</text>
</comment>
<evidence type="ECO:0000256" key="6">
    <source>
        <dbReference type="RuleBase" id="RU004355"/>
    </source>
</evidence>
<keyword evidence="10" id="KW-1185">Reference proteome</keyword>
<dbReference type="InterPro" id="IPR003753">
    <property type="entry name" value="Exonuc_VII_L"/>
</dbReference>
<evidence type="ECO:0000256" key="5">
    <source>
        <dbReference type="HAMAP-Rule" id="MF_00378"/>
    </source>
</evidence>
<evidence type="ECO:0000259" key="7">
    <source>
        <dbReference type="Pfam" id="PF02601"/>
    </source>
</evidence>
<dbReference type="EMBL" id="JBAFSM010000039">
    <property type="protein sequence ID" value="MEG3439019.1"/>
    <property type="molecule type" value="Genomic_DNA"/>
</dbReference>
<feature type="domain" description="Exonuclease VII large subunit C-terminal" evidence="7">
    <location>
        <begin position="323"/>
        <end position="387"/>
    </location>
</feature>
<dbReference type="NCBIfam" id="TIGR00237">
    <property type="entry name" value="xseA"/>
    <property type="match status" value="1"/>
</dbReference>
<feature type="domain" description="OB-fold nucleic acid binding" evidence="8">
    <location>
        <begin position="20"/>
        <end position="113"/>
    </location>
</feature>